<protein>
    <submittedName>
        <fullName evidence="1">Uncharacterized protein</fullName>
    </submittedName>
</protein>
<reference evidence="2" key="1">
    <citation type="journal article" date="2019" name="Int. J. Syst. Evol. Microbiol.">
        <title>The Global Catalogue of Microorganisms (GCM) 10K type strain sequencing project: providing services to taxonomists for standard genome sequencing and annotation.</title>
        <authorList>
            <consortium name="The Broad Institute Genomics Platform"/>
            <consortium name="The Broad Institute Genome Sequencing Center for Infectious Disease"/>
            <person name="Wu L."/>
            <person name="Ma J."/>
        </authorList>
    </citation>
    <scope>NUCLEOTIDE SEQUENCE [LARGE SCALE GENOMIC DNA]</scope>
    <source>
        <strain evidence="2">JCM 17919</strain>
    </source>
</reference>
<evidence type="ECO:0000313" key="2">
    <source>
        <dbReference type="Proteomes" id="UP001501725"/>
    </source>
</evidence>
<keyword evidence="2" id="KW-1185">Reference proteome</keyword>
<proteinExistence type="predicted"/>
<accession>A0ABP8H4M7</accession>
<dbReference type="Proteomes" id="UP001501725">
    <property type="component" value="Unassembled WGS sequence"/>
</dbReference>
<evidence type="ECO:0000313" key="1">
    <source>
        <dbReference type="EMBL" id="GAA4334301.1"/>
    </source>
</evidence>
<dbReference type="EMBL" id="BAABGY010000008">
    <property type="protein sequence ID" value="GAA4334301.1"/>
    <property type="molecule type" value="Genomic_DNA"/>
</dbReference>
<comment type="caution">
    <text evidence="1">The sequence shown here is derived from an EMBL/GenBank/DDBJ whole genome shotgun (WGS) entry which is preliminary data.</text>
</comment>
<gene>
    <name evidence="1" type="ORF">GCM10023184_28260</name>
</gene>
<sequence length="63" mass="7670">MNWRDRCRIDNDRDSRKREIGLHILENFKAGLQWHIEIENDKANLIDIRLDETPEKRRKGKGR</sequence>
<organism evidence="1 2">
    <name type="scientific">Flaviaesturariibacter amylovorans</name>
    <dbReference type="NCBI Taxonomy" id="1084520"/>
    <lineage>
        <taxon>Bacteria</taxon>
        <taxon>Pseudomonadati</taxon>
        <taxon>Bacteroidota</taxon>
        <taxon>Chitinophagia</taxon>
        <taxon>Chitinophagales</taxon>
        <taxon>Chitinophagaceae</taxon>
        <taxon>Flaviaestuariibacter</taxon>
    </lineage>
</organism>
<name>A0ABP8H4M7_9BACT</name>